<dbReference type="EMBL" id="JWHU01000002">
    <property type="protein sequence ID" value="KIU22302.1"/>
    <property type="molecule type" value="Genomic_DNA"/>
</dbReference>
<sequence length="185" mass="20214">MISFLIFVFVMSFTPGPNTIMAMVSGQNHGIKKSVPLNLGMLGGLVVIGALASIFASWIQSNETFVLVMKVVGSLYLAYLTYHVLISVPGSENEEAGGFMTGFLIQMTNVKVYLYFITGLGAFTLAGIWGHISVRLVLMVLIGSLGTFTWTILGQAINGVYKKHYRVFNVAISLLLVLSIIDLWR</sequence>
<comment type="caution">
    <text evidence="6">The sequence shown here is derived from an EMBL/GenBank/DDBJ whole genome shotgun (WGS) entry which is preliminary data.</text>
</comment>
<dbReference type="PANTHER" id="PTHR30086:SF20">
    <property type="entry name" value="ARGININE EXPORTER PROTEIN ARGO-RELATED"/>
    <property type="match status" value="1"/>
</dbReference>
<dbReference type="RefSeq" id="WP_043710593.1">
    <property type="nucleotide sequence ID" value="NZ_CP012873.1"/>
</dbReference>
<dbReference type="Proteomes" id="UP000032287">
    <property type="component" value="Unassembled WGS sequence"/>
</dbReference>
<evidence type="ECO:0000313" key="7">
    <source>
        <dbReference type="Proteomes" id="UP000032287"/>
    </source>
</evidence>
<dbReference type="Pfam" id="PF01810">
    <property type="entry name" value="LysE"/>
    <property type="match status" value="1"/>
</dbReference>
<dbReference type="KEGG" id="wcb:AO080_07570"/>
<dbReference type="PANTHER" id="PTHR30086">
    <property type="entry name" value="ARGININE EXPORTER PROTEIN ARGO"/>
    <property type="match status" value="1"/>
</dbReference>
<dbReference type="GO" id="GO:0033228">
    <property type="term" value="P:cysteine export across plasma membrane"/>
    <property type="evidence" value="ECO:0007669"/>
    <property type="project" value="TreeGrafter"/>
</dbReference>
<keyword evidence="5" id="KW-0472">Membrane</keyword>
<dbReference type="GO" id="GO:0015171">
    <property type="term" value="F:amino acid transmembrane transporter activity"/>
    <property type="evidence" value="ECO:0007669"/>
    <property type="project" value="TreeGrafter"/>
</dbReference>
<keyword evidence="2" id="KW-1003">Cell membrane</keyword>
<evidence type="ECO:0000256" key="3">
    <source>
        <dbReference type="ARBA" id="ARBA00022692"/>
    </source>
</evidence>
<reference evidence="6 7" key="1">
    <citation type="journal article" date="2015" name="Microbiology (Mosc.)">
        <title>Genomics of the Weissella cibaria species with an examination of its metabolic traits.</title>
        <authorList>
            <person name="Lynch K.M."/>
            <person name="Lucid A."/>
            <person name="Arendt E.K."/>
            <person name="Sleator R.D."/>
            <person name="Lucey B."/>
            <person name="Coffey A."/>
        </authorList>
    </citation>
    <scope>NUCLEOTIDE SEQUENCE [LARGE SCALE GENOMIC DNA]</scope>
    <source>
        <strain evidence="6 7">MG1</strain>
    </source>
</reference>
<evidence type="ECO:0000256" key="1">
    <source>
        <dbReference type="ARBA" id="ARBA00004651"/>
    </source>
</evidence>
<evidence type="ECO:0000256" key="2">
    <source>
        <dbReference type="ARBA" id="ARBA00022475"/>
    </source>
</evidence>
<evidence type="ECO:0000313" key="6">
    <source>
        <dbReference type="EMBL" id="KIU22302.1"/>
    </source>
</evidence>
<dbReference type="AlphaFoldDB" id="A0A0D1LUP6"/>
<name>A0A0D1LUP6_9LACO</name>
<protein>
    <submittedName>
        <fullName evidence="6">EamB protein</fullName>
    </submittedName>
</protein>
<dbReference type="STRING" id="137591.AO080_07570"/>
<dbReference type="GO" id="GO:0005886">
    <property type="term" value="C:plasma membrane"/>
    <property type="evidence" value="ECO:0007669"/>
    <property type="project" value="UniProtKB-SubCell"/>
</dbReference>
<keyword evidence="4" id="KW-1133">Transmembrane helix</keyword>
<keyword evidence="3" id="KW-0812">Transmembrane</keyword>
<evidence type="ECO:0000256" key="4">
    <source>
        <dbReference type="ARBA" id="ARBA00022989"/>
    </source>
</evidence>
<evidence type="ECO:0000256" key="5">
    <source>
        <dbReference type="ARBA" id="ARBA00023136"/>
    </source>
</evidence>
<accession>A0A0D1LUP6</accession>
<comment type="subcellular location">
    <subcellularLocation>
        <location evidence="1">Cell membrane</location>
        <topology evidence="1">Multi-pass membrane protein</topology>
    </subcellularLocation>
</comment>
<dbReference type="PATRIC" id="fig|137591.25.peg.267"/>
<proteinExistence type="predicted"/>
<organism evidence="6 7">
    <name type="scientific">Weissella cibaria</name>
    <dbReference type="NCBI Taxonomy" id="137591"/>
    <lineage>
        <taxon>Bacteria</taxon>
        <taxon>Bacillati</taxon>
        <taxon>Bacillota</taxon>
        <taxon>Bacilli</taxon>
        <taxon>Lactobacillales</taxon>
        <taxon>Lactobacillaceae</taxon>
        <taxon>Weissella</taxon>
    </lineage>
</organism>
<keyword evidence="7" id="KW-1185">Reference proteome</keyword>
<dbReference type="OrthoDB" id="9784202at2"/>
<dbReference type="InterPro" id="IPR001123">
    <property type="entry name" value="LeuE-type"/>
</dbReference>
<gene>
    <name evidence="6" type="primary">eamB</name>
    <name evidence="6" type="ORF">QX99_00269</name>
</gene>